<feature type="transmembrane region" description="Helical" evidence="1">
    <location>
        <begin position="105"/>
        <end position="123"/>
    </location>
</feature>
<dbReference type="Pfam" id="PF06177">
    <property type="entry name" value="QueT"/>
    <property type="match status" value="1"/>
</dbReference>
<dbReference type="EMBL" id="QSFX01000030">
    <property type="protein sequence ID" value="RHA85275.1"/>
    <property type="molecule type" value="Genomic_DNA"/>
</dbReference>
<dbReference type="OrthoDB" id="9786793at2"/>
<proteinExistence type="predicted"/>
<reference evidence="8 9" key="3">
    <citation type="submission" date="2018-08" db="EMBL/GenBank/DDBJ databases">
        <title>A genome reference for cultivated species of the human gut microbiota.</title>
        <authorList>
            <person name="Zou Y."/>
            <person name="Xue W."/>
            <person name="Luo G."/>
        </authorList>
    </citation>
    <scope>NUCLEOTIDE SEQUENCE [LARGE SCALE GENOMIC DNA]</scope>
    <source>
        <strain evidence="5 9">AM27-11</strain>
        <strain evidence="4 8">AM42-1AC</strain>
    </source>
</reference>
<dbReference type="EMBL" id="CYXX01000010">
    <property type="protein sequence ID" value="CUN03113.1"/>
    <property type="molecule type" value="Genomic_DNA"/>
</dbReference>
<evidence type="ECO:0000256" key="1">
    <source>
        <dbReference type="SAM" id="Phobius"/>
    </source>
</evidence>
<dbReference type="Proteomes" id="UP000049828">
    <property type="component" value="Unassembled WGS sequence"/>
</dbReference>
<feature type="transmembrane region" description="Helical" evidence="1">
    <location>
        <begin position="6"/>
        <end position="32"/>
    </location>
</feature>
<keyword evidence="6" id="KW-1185">Reference proteome</keyword>
<feature type="transmembrane region" description="Helical" evidence="1">
    <location>
        <begin position="72"/>
        <end position="93"/>
    </location>
</feature>
<dbReference type="EMBL" id="QSKW01000010">
    <property type="protein sequence ID" value="RHE98224.1"/>
    <property type="molecule type" value="Genomic_DNA"/>
</dbReference>
<dbReference type="PANTHER" id="PTHR40044">
    <property type="entry name" value="INTEGRAL MEMBRANE PROTEIN-RELATED"/>
    <property type="match status" value="1"/>
</dbReference>
<dbReference type="Proteomes" id="UP000283492">
    <property type="component" value="Unassembled WGS sequence"/>
</dbReference>
<sequence>MRNKKVLFLTQAAVIAAIYVVLTIFISAFNLASGAIQVRISEALTILPFFTPAAIPGLAIGCLLSNLLTGAAVYDVVFGSLATLLGAVGTYLLRKHKFLCTLPPVIANMVIIPFVLRYGYGLAMEVGGHDLAIPFYMLTVGAGEVICCCILGSVLLNALAKVRNVIFKNE</sequence>
<dbReference type="PANTHER" id="PTHR40044:SF1">
    <property type="entry name" value="INTEGRAL MEMBRANE PROTEIN"/>
    <property type="match status" value="1"/>
</dbReference>
<protein>
    <submittedName>
        <fullName evidence="4">QueT transporter family protein</fullName>
    </submittedName>
    <submittedName>
        <fullName evidence="3">Queuosine ECF transporter S component QueT</fullName>
    </submittedName>
</protein>
<evidence type="ECO:0000313" key="4">
    <source>
        <dbReference type="EMBL" id="RHA85275.1"/>
    </source>
</evidence>
<reference evidence="2" key="2">
    <citation type="submission" date="2015-05" db="EMBL/GenBank/DDBJ databases">
        <authorList>
            <person name="Wang D.B."/>
            <person name="Wang M."/>
        </authorList>
    </citation>
    <scope>NUCLEOTIDE SEQUENCE [LARGE SCALE GENOMIC DNA]</scope>
    <source>
        <strain evidence="2">L1-83</strain>
    </source>
</reference>
<accession>A0A0M6WSG4</accession>
<dbReference type="Proteomes" id="UP000095453">
    <property type="component" value="Unassembled WGS sequence"/>
</dbReference>
<feature type="transmembrane region" description="Helical" evidence="1">
    <location>
        <begin position="44"/>
        <end position="66"/>
    </location>
</feature>
<dbReference type="Proteomes" id="UP000286271">
    <property type="component" value="Unassembled WGS sequence"/>
</dbReference>
<feature type="transmembrane region" description="Helical" evidence="1">
    <location>
        <begin position="135"/>
        <end position="160"/>
    </location>
</feature>
<reference evidence="6" key="1">
    <citation type="submission" date="2015-05" db="EMBL/GenBank/DDBJ databases">
        <authorList>
            <consortium name="Pathogen Informatics"/>
        </authorList>
    </citation>
    <scope>NUCLEOTIDE SEQUENCE [LARGE SCALE GENOMIC DNA]</scope>
    <source>
        <strain evidence="3 7">2789STDY5608887</strain>
        <strain evidence="6">L1-83</strain>
    </source>
</reference>
<gene>
    <name evidence="3" type="primary">queT</name>
    <name evidence="5" type="ORF">DW707_07920</name>
    <name evidence="4" type="ORF">DW914_14435</name>
    <name evidence="3" type="ORF">ERS852444_01571</name>
    <name evidence="2" type="ORF">RIL183_05381</name>
</gene>
<keyword evidence="1" id="KW-0812">Transmembrane</keyword>
<name>A0A0M6WSG4_9FIRM</name>
<evidence type="ECO:0000313" key="8">
    <source>
        <dbReference type="Proteomes" id="UP000283492"/>
    </source>
</evidence>
<evidence type="ECO:0000313" key="9">
    <source>
        <dbReference type="Proteomes" id="UP000286271"/>
    </source>
</evidence>
<keyword evidence="1" id="KW-0472">Membrane</keyword>
<evidence type="ECO:0000313" key="3">
    <source>
        <dbReference type="EMBL" id="CUN03113.1"/>
    </source>
</evidence>
<evidence type="ECO:0000313" key="6">
    <source>
        <dbReference type="Proteomes" id="UP000049828"/>
    </source>
</evidence>
<keyword evidence="1" id="KW-1133">Transmembrane helix</keyword>
<dbReference type="InterPro" id="IPR010387">
    <property type="entry name" value="QueT"/>
</dbReference>
<dbReference type="EMBL" id="CVRS01000080">
    <property type="protein sequence ID" value="CRL40224.1"/>
    <property type="molecule type" value="Genomic_DNA"/>
</dbReference>
<dbReference type="STRING" id="360807.ERS852392_01932"/>
<dbReference type="AlphaFoldDB" id="A0A0M6WSG4"/>
<organism evidence="2 6">
    <name type="scientific">Roseburia inulinivorans</name>
    <dbReference type="NCBI Taxonomy" id="360807"/>
    <lineage>
        <taxon>Bacteria</taxon>
        <taxon>Bacillati</taxon>
        <taxon>Bacillota</taxon>
        <taxon>Clostridia</taxon>
        <taxon>Lachnospirales</taxon>
        <taxon>Lachnospiraceae</taxon>
        <taxon>Roseburia</taxon>
    </lineage>
</organism>
<evidence type="ECO:0000313" key="7">
    <source>
        <dbReference type="Proteomes" id="UP000095453"/>
    </source>
</evidence>
<evidence type="ECO:0000313" key="5">
    <source>
        <dbReference type="EMBL" id="RHE98224.1"/>
    </source>
</evidence>
<dbReference type="RefSeq" id="WP_055039913.1">
    <property type="nucleotide sequence ID" value="NZ_CABJFX010000030.1"/>
</dbReference>
<dbReference type="PIRSF" id="PIRSF031501">
    <property type="entry name" value="QueT"/>
    <property type="match status" value="1"/>
</dbReference>
<evidence type="ECO:0000313" key="2">
    <source>
        <dbReference type="EMBL" id="CRL40224.1"/>
    </source>
</evidence>